<dbReference type="PANTHER" id="PTHR42918">
    <property type="entry name" value="LYSYL-TRNA SYNTHETASE"/>
    <property type="match status" value="1"/>
</dbReference>
<sequence length="308" mass="34876">MSHWQPSARPDLLQMRAAILQRIRHFMAARRTIEVTTPVMTPTGVTEPQIESLALDHGQGYLRTSPEYFHKRMLAAGLGDLYEIGPVFRAGEKGKLHRQEFTLLEWYRTGRDWQQMATETLELITDCSPQQHPGWQIHRVAWTELFRQQLDFDPLTEPAAAIRLTGDELPADCDTDMRLDYLFSTRIQDRFPNQQLTLVHGYPAAQAALACLDPDDKRLACRFEVFAGSLELANGYQELTDPVEQRQRFERDNARRAQLGRAAMPIDETLLAAMEHGLPSCSGVALGIERLLMALSGARQISEVMAFG</sequence>
<evidence type="ECO:0000256" key="3">
    <source>
        <dbReference type="ARBA" id="ARBA00022840"/>
    </source>
</evidence>
<dbReference type="Gene3D" id="3.30.930.10">
    <property type="entry name" value="Bira Bifunctional Protein, Domain 2"/>
    <property type="match status" value="1"/>
</dbReference>
<dbReference type="EMBL" id="JAAGSC010000043">
    <property type="protein sequence ID" value="NDY96726.1"/>
    <property type="molecule type" value="Genomic_DNA"/>
</dbReference>
<feature type="domain" description="Aminoacyl-transfer RNA synthetases class-II family profile" evidence="4">
    <location>
        <begin position="13"/>
        <end position="295"/>
    </location>
</feature>
<keyword evidence="2" id="KW-0547">Nucleotide-binding</keyword>
<comment type="caution">
    <text evidence="5">The sequence shown here is derived from an EMBL/GenBank/DDBJ whole genome shotgun (WGS) entry which is preliminary data.</text>
</comment>
<dbReference type="GO" id="GO:0006430">
    <property type="term" value="P:lysyl-tRNA aminoacylation"/>
    <property type="evidence" value="ECO:0007669"/>
    <property type="project" value="InterPro"/>
</dbReference>
<dbReference type="PANTHER" id="PTHR42918:SF6">
    <property type="entry name" value="ELONGATION FACTOR P--(R)-BETA-LYSINE LIGASE"/>
    <property type="match status" value="1"/>
</dbReference>
<dbReference type="AlphaFoldDB" id="A0A845V6D2"/>
<dbReference type="Proteomes" id="UP000484885">
    <property type="component" value="Unassembled WGS sequence"/>
</dbReference>
<dbReference type="NCBIfam" id="TIGR00462">
    <property type="entry name" value="genX"/>
    <property type="match status" value="1"/>
</dbReference>
<dbReference type="GO" id="GO:0000049">
    <property type="term" value="F:tRNA binding"/>
    <property type="evidence" value="ECO:0007669"/>
    <property type="project" value="TreeGrafter"/>
</dbReference>
<evidence type="ECO:0000256" key="1">
    <source>
        <dbReference type="ARBA" id="ARBA00022598"/>
    </source>
</evidence>
<reference evidence="5 6" key="1">
    <citation type="submission" date="2020-02" db="EMBL/GenBank/DDBJ databases">
        <authorList>
            <person name="Zhang X.-Y."/>
        </authorList>
    </citation>
    <scope>NUCLEOTIDE SEQUENCE [LARGE SCALE GENOMIC DNA]</scope>
    <source>
        <strain evidence="5 6">C33</strain>
    </source>
</reference>
<gene>
    <name evidence="5" type="primary">genX</name>
    <name evidence="5" type="ORF">G3I74_13400</name>
</gene>
<dbReference type="NCBIfam" id="NF006828">
    <property type="entry name" value="PRK09350.1"/>
    <property type="match status" value="1"/>
</dbReference>
<organism evidence="5 6">
    <name type="scientific">Wenzhouxiangella limi</name>
    <dbReference type="NCBI Taxonomy" id="2707351"/>
    <lineage>
        <taxon>Bacteria</taxon>
        <taxon>Pseudomonadati</taxon>
        <taxon>Pseudomonadota</taxon>
        <taxon>Gammaproteobacteria</taxon>
        <taxon>Chromatiales</taxon>
        <taxon>Wenzhouxiangellaceae</taxon>
        <taxon>Wenzhouxiangella</taxon>
    </lineage>
</organism>
<dbReference type="InterPro" id="IPR045864">
    <property type="entry name" value="aa-tRNA-synth_II/BPL/LPL"/>
</dbReference>
<protein>
    <submittedName>
        <fullName evidence="5">EF-P lysine aminoacylase GenX</fullName>
    </submittedName>
</protein>
<dbReference type="RefSeq" id="WP_164212103.1">
    <property type="nucleotide sequence ID" value="NZ_JAAGSC010000043.1"/>
</dbReference>
<keyword evidence="1" id="KW-0436">Ligase</keyword>
<dbReference type="InterPro" id="IPR004364">
    <property type="entry name" value="Aa-tRNA-synt_II"/>
</dbReference>
<keyword evidence="3" id="KW-0067">ATP-binding</keyword>
<keyword evidence="6" id="KW-1185">Reference proteome</keyword>
<dbReference type="InterPro" id="IPR004525">
    <property type="entry name" value="EpmA"/>
</dbReference>
<name>A0A845V6D2_9GAMM</name>
<dbReference type="GO" id="GO:0005524">
    <property type="term" value="F:ATP binding"/>
    <property type="evidence" value="ECO:0007669"/>
    <property type="project" value="UniProtKB-KW"/>
</dbReference>
<evidence type="ECO:0000313" key="6">
    <source>
        <dbReference type="Proteomes" id="UP000484885"/>
    </source>
</evidence>
<dbReference type="GO" id="GO:0005829">
    <property type="term" value="C:cytosol"/>
    <property type="evidence" value="ECO:0007669"/>
    <property type="project" value="TreeGrafter"/>
</dbReference>
<evidence type="ECO:0000259" key="4">
    <source>
        <dbReference type="PROSITE" id="PS50862"/>
    </source>
</evidence>
<dbReference type="InterPro" id="IPR006195">
    <property type="entry name" value="aa-tRNA-synth_II"/>
</dbReference>
<dbReference type="SUPFAM" id="SSF55681">
    <property type="entry name" value="Class II aaRS and biotin synthetases"/>
    <property type="match status" value="1"/>
</dbReference>
<dbReference type="GO" id="GO:0004824">
    <property type="term" value="F:lysine-tRNA ligase activity"/>
    <property type="evidence" value="ECO:0007669"/>
    <property type="project" value="InterPro"/>
</dbReference>
<dbReference type="PROSITE" id="PS50862">
    <property type="entry name" value="AA_TRNA_LIGASE_II"/>
    <property type="match status" value="1"/>
</dbReference>
<dbReference type="Pfam" id="PF00152">
    <property type="entry name" value="tRNA-synt_2"/>
    <property type="match status" value="1"/>
</dbReference>
<proteinExistence type="predicted"/>
<evidence type="ECO:0000256" key="2">
    <source>
        <dbReference type="ARBA" id="ARBA00022741"/>
    </source>
</evidence>
<accession>A0A845V6D2</accession>
<evidence type="ECO:0000313" key="5">
    <source>
        <dbReference type="EMBL" id="NDY96726.1"/>
    </source>
</evidence>